<protein>
    <submittedName>
        <fullName evidence="1">RHTO0S01e17942g1_1</fullName>
    </submittedName>
</protein>
<reference evidence="1" key="1">
    <citation type="journal article" date="2014" name="Genome Announc.">
        <title>Draft genome sequence of Rhodosporidium toruloides CECT1137, an oleaginous yeast of biotechnological interest.</title>
        <authorList>
            <person name="Morin N."/>
            <person name="Calcas X."/>
            <person name="Devillers H."/>
            <person name="Durrens P."/>
            <person name="Sherman D.J."/>
            <person name="Nicaud J.-M."/>
            <person name="Neuveglise C."/>
        </authorList>
    </citation>
    <scope>NUCLEOTIDE SEQUENCE</scope>
    <source>
        <strain evidence="1">CECT1137</strain>
    </source>
</reference>
<name>A0A061AFD7_RHOTO</name>
<dbReference type="OrthoDB" id="10386941at2759"/>
<proteinExistence type="predicted"/>
<dbReference type="AlphaFoldDB" id="A0A061AFD7"/>
<dbReference type="EMBL" id="LK052936">
    <property type="protein sequence ID" value="CDR36269.1"/>
    <property type="molecule type" value="Genomic_DNA"/>
</dbReference>
<sequence>MSTQTTILCGVNCACAPSSNTPAASCDARESCTYAKEGKCGCGEGGCKASQAKKGCQRGLNGECSCPAGTCQAAESARANCDQCKNGQCDCAPGQCKAAGFTA</sequence>
<evidence type="ECO:0000313" key="1">
    <source>
        <dbReference type="EMBL" id="CDR36269.1"/>
    </source>
</evidence>
<accession>A0A061AFD7</accession>
<gene>
    <name evidence="1" type="ORF">RHTO0S_01e17942g</name>
</gene>
<organism evidence="1">
    <name type="scientific">Rhodotorula toruloides</name>
    <name type="common">Yeast</name>
    <name type="synonym">Rhodosporidium toruloides</name>
    <dbReference type="NCBI Taxonomy" id="5286"/>
    <lineage>
        <taxon>Eukaryota</taxon>
        <taxon>Fungi</taxon>
        <taxon>Dikarya</taxon>
        <taxon>Basidiomycota</taxon>
        <taxon>Pucciniomycotina</taxon>
        <taxon>Microbotryomycetes</taxon>
        <taxon>Sporidiobolales</taxon>
        <taxon>Sporidiobolaceae</taxon>
        <taxon>Rhodotorula</taxon>
    </lineage>
</organism>